<feature type="domain" description="FHA" evidence="1">
    <location>
        <begin position="24"/>
        <end position="73"/>
    </location>
</feature>
<dbReference type="Gene3D" id="2.60.200.20">
    <property type="match status" value="1"/>
</dbReference>
<dbReference type="PROSITE" id="PS50006">
    <property type="entry name" value="FHA_DOMAIN"/>
    <property type="match status" value="1"/>
</dbReference>
<dbReference type="PANTHER" id="PTHR23308">
    <property type="entry name" value="NUCLEAR INHIBITOR OF PROTEIN PHOSPHATASE-1"/>
    <property type="match status" value="1"/>
</dbReference>
<dbReference type="InterPro" id="IPR008984">
    <property type="entry name" value="SMAD_FHA_dom_sf"/>
</dbReference>
<keyword evidence="3" id="KW-1185">Reference proteome</keyword>
<gene>
    <name evidence="2" type="ORF">Pan265_21500</name>
</gene>
<name>A0A518BZ92_9BACT</name>
<evidence type="ECO:0000313" key="2">
    <source>
        <dbReference type="EMBL" id="QDU72286.1"/>
    </source>
</evidence>
<evidence type="ECO:0000313" key="3">
    <source>
        <dbReference type="Proteomes" id="UP000320386"/>
    </source>
</evidence>
<organism evidence="2 3">
    <name type="scientific">Mucisphaera calidilacus</name>
    <dbReference type="NCBI Taxonomy" id="2527982"/>
    <lineage>
        <taxon>Bacteria</taxon>
        <taxon>Pseudomonadati</taxon>
        <taxon>Planctomycetota</taxon>
        <taxon>Phycisphaerae</taxon>
        <taxon>Phycisphaerales</taxon>
        <taxon>Phycisphaeraceae</taxon>
        <taxon>Mucisphaera</taxon>
    </lineage>
</organism>
<dbReference type="EMBL" id="CP036280">
    <property type="protein sequence ID" value="QDU72286.1"/>
    <property type="molecule type" value="Genomic_DNA"/>
</dbReference>
<dbReference type="InterPro" id="IPR050923">
    <property type="entry name" value="Cell_Proc_Reg/RNA_Proc"/>
</dbReference>
<keyword evidence="2" id="KW-0378">Hydrolase</keyword>
<proteinExistence type="predicted"/>
<reference evidence="2 3" key="1">
    <citation type="submission" date="2019-02" db="EMBL/GenBank/DDBJ databases">
        <title>Deep-cultivation of Planctomycetes and their phenomic and genomic characterization uncovers novel biology.</title>
        <authorList>
            <person name="Wiegand S."/>
            <person name="Jogler M."/>
            <person name="Boedeker C."/>
            <person name="Pinto D."/>
            <person name="Vollmers J."/>
            <person name="Rivas-Marin E."/>
            <person name="Kohn T."/>
            <person name="Peeters S.H."/>
            <person name="Heuer A."/>
            <person name="Rast P."/>
            <person name="Oberbeckmann S."/>
            <person name="Bunk B."/>
            <person name="Jeske O."/>
            <person name="Meyerdierks A."/>
            <person name="Storesund J.E."/>
            <person name="Kallscheuer N."/>
            <person name="Luecker S."/>
            <person name="Lage O.M."/>
            <person name="Pohl T."/>
            <person name="Merkel B.J."/>
            <person name="Hornburger P."/>
            <person name="Mueller R.-W."/>
            <person name="Bruemmer F."/>
            <person name="Labrenz M."/>
            <person name="Spormann A.M."/>
            <person name="Op den Camp H."/>
            <person name="Overmann J."/>
            <person name="Amann R."/>
            <person name="Jetten M.S.M."/>
            <person name="Mascher T."/>
            <person name="Medema M.H."/>
            <person name="Devos D.P."/>
            <person name="Kaster A.-K."/>
            <person name="Ovreas L."/>
            <person name="Rohde M."/>
            <person name="Galperin M.Y."/>
            <person name="Jogler C."/>
        </authorList>
    </citation>
    <scope>NUCLEOTIDE SEQUENCE [LARGE SCALE GENOMIC DNA]</scope>
    <source>
        <strain evidence="2 3">Pan265</strain>
    </source>
</reference>
<dbReference type="GO" id="GO:0016787">
    <property type="term" value="F:hydrolase activity"/>
    <property type="evidence" value="ECO:0007669"/>
    <property type="project" value="UniProtKB-KW"/>
</dbReference>
<dbReference type="SUPFAM" id="SSF49879">
    <property type="entry name" value="SMAD/FHA domain"/>
    <property type="match status" value="1"/>
</dbReference>
<dbReference type="KEGG" id="mcad:Pan265_21500"/>
<dbReference type="SMART" id="SM00240">
    <property type="entry name" value="FHA"/>
    <property type="match status" value="1"/>
</dbReference>
<dbReference type="AlphaFoldDB" id="A0A518BZ92"/>
<sequence length="123" mass="13248">MQISLMMVKADGSRREFPVEGQRVVVGRAGGCDLRIPVASVSRRHCLIEVSDDGLRLRDLGSSNGTFRNGTRVEEATLDAGDHIEIGPVTFRVLVNGQPDDGQPVITVIPQDQHATSGNDLKA</sequence>
<keyword evidence="2" id="KW-0067">ATP-binding</keyword>
<evidence type="ECO:0000259" key="1">
    <source>
        <dbReference type="PROSITE" id="PS50006"/>
    </source>
</evidence>
<dbReference type="Pfam" id="PF00498">
    <property type="entry name" value="FHA"/>
    <property type="match status" value="1"/>
</dbReference>
<protein>
    <submittedName>
        <fullName evidence="2">ABC transporter ATP-binding/permease protein</fullName>
        <ecNumber evidence="2">3.6.3.-</ecNumber>
    </submittedName>
</protein>
<dbReference type="GO" id="GO:0005524">
    <property type="term" value="F:ATP binding"/>
    <property type="evidence" value="ECO:0007669"/>
    <property type="project" value="UniProtKB-KW"/>
</dbReference>
<keyword evidence="2" id="KW-0547">Nucleotide-binding</keyword>
<accession>A0A518BZ92</accession>
<dbReference type="EC" id="3.6.3.-" evidence="2"/>
<dbReference type="CDD" id="cd00060">
    <property type="entry name" value="FHA"/>
    <property type="match status" value="1"/>
</dbReference>
<dbReference type="Proteomes" id="UP000320386">
    <property type="component" value="Chromosome"/>
</dbReference>
<dbReference type="InterPro" id="IPR000253">
    <property type="entry name" value="FHA_dom"/>
</dbReference>